<dbReference type="Proteomes" id="UP001153954">
    <property type="component" value="Unassembled WGS sequence"/>
</dbReference>
<dbReference type="InterPro" id="IPR001251">
    <property type="entry name" value="CRAL-TRIO_dom"/>
</dbReference>
<dbReference type="Gene3D" id="3.40.525.10">
    <property type="entry name" value="CRAL-TRIO lipid binding domain"/>
    <property type="match status" value="1"/>
</dbReference>
<name>A0AAU9U4A1_EUPED</name>
<reference evidence="2" key="1">
    <citation type="submission" date="2022-03" db="EMBL/GenBank/DDBJ databases">
        <authorList>
            <person name="Tunstrom K."/>
        </authorList>
    </citation>
    <scope>NUCLEOTIDE SEQUENCE</scope>
</reference>
<dbReference type="SMART" id="SM00516">
    <property type="entry name" value="SEC14"/>
    <property type="match status" value="1"/>
</dbReference>
<dbReference type="InterPro" id="IPR036865">
    <property type="entry name" value="CRAL-TRIO_dom_sf"/>
</dbReference>
<organism evidence="2 3">
    <name type="scientific">Euphydryas editha</name>
    <name type="common">Edith's checkerspot</name>
    <dbReference type="NCBI Taxonomy" id="104508"/>
    <lineage>
        <taxon>Eukaryota</taxon>
        <taxon>Metazoa</taxon>
        <taxon>Ecdysozoa</taxon>
        <taxon>Arthropoda</taxon>
        <taxon>Hexapoda</taxon>
        <taxon>Insecta</taxon>
        <taxon>Pterygota</taxon>
        <taxon>Neoptera</taxon>
        <taxon>Endopterygota</taxon>
        <taxon>Lepidoptera</taxon>
        <taxon>Glossata</taxon>
        <taxon>Ditrysia</taxon>
        <taxon>Papilionoidea</taxon>
        <taxon>Nymphalidae</taxon>
        <taxon>Nymphalinae</taxon>
        <taxon>Euphydryas</taxon>
    </lineage>
</organism>
<feature type="domain" description="CRAL-TRIO" evidence="1">
    <location>
        <begin position="79"/>
        <end position="256"/>
    </location>
</feature>
<dbReference type="Pfam" id="PF00650">
    <property type="entry name" value="CRAL_TRIO"/>
    <property type="match status" value="1"/>
</dbReference>
<dbReference type="PANTHER" id="PTHR10174:SF222">
    <property type="entry name" value="GH10083P-RELATED"/>
    <property type="match status" value="1"/>
</dbReference>
<dbReference type="SUPFAM" id="SSF52087">
    <property type="entry name" value="CRAL/TRIO domain"/>
    <property type="match status" value="1"/>
</dbReference>
<proteinExistence type="predicted"/>
<dbReference type="EMBL" id="CAKOGL010000013">
    <property type="protein sequence ID" value="CAH2093983.1"/>
    <property type="molecule type" value="Genomic_DNA"/>
</dbReference>
<dbReference type="InterPro" id="IPR036273">
    <property type="entry name" value="CRAL/TRIO_N_dom_sf"/>
</dbReference>
<protein>
    <recommendedName>
        <fullName evidence="1">CRAL-TRIO domain-containing protein</fullName>
    </recommendedName>
</protein>
<dbReference type="CDD" id="cd00170">
    <property type="entry name" value="SEC14"/>
    <property type="match status" value="1"/>
</dbReference>
<dbReference type="SUPFAM" id="SSF46938">
    <property type="entry name" value="CRAL/TRIO N-terminal domain"/>
    <property type="match status" value="1"/>
</dbReference>
<dbReference type="PANTHER" id="PTHR10174">
    <property type="entry name" value="ALPHA-TOCOPHEROL TRANSFER PROTEIN-RELATED"/>
    <property type="match status" value="1"/>
</dbReference>
<gene>
    <name evidence="2" type="ORF">EEDITHA_LOCUS9589</name>
</gene>
<dbReference type="PRINTS" id="PR00180">
    <property type="entry name" value="CRETINALDHBP"/>
</dbReference>
<evidence type="ECO:0000259" key="1">
    <source>
        <dbReference type="PROSITE" id="PS50191"/>
    </source>
</evidence>
<dbReference type="GO" id="GO:1902936">
    <property type="term" value="F:phosphatidylinositol bisphosphate binding"/>
    <property type="evidence" value="ECO:0007669"/>
    <property type="project" value="TreeGrafter"/>
</dbReference>
<evidence type="ECO:0000313" key="2">
    <source>
        <dbReference type="EMBL" id="CAH2093983.1"/>
    </source>
</evidence>
<dbReference type="PROSITE" id="PS50191">
    <property type="entry name" value="CRAL_TRIO"/>
    <property type="match status" value="1"/>
</dbReference>
<dbReference type="AlphaFoldDB" id="A0AAU9U4A1"/>
<comment type="caution">
    <text evidence="2">The sequence shown here is derived from an EMBL/GenBank/DDBJ whole genome shotgun (WGS) entry which is preliminary data.</text>
</comment>
<sequence length="308" mass="36319">MELIPKDNIIEFNTDTLEYLRKQYDLDKPGRIQEAINLLNHWIQKQPHFMKKDFSREYLERTIILSKGSVERAKTKLDKICTFRTLCPEFFEVHDVKSYKILNDLYGTYLPKLTSDHYRVYILKNKAKFFETGFHDFYRYFFMQCEYIQAHDYCNGVVIVLDYQEANIIETLKFFNIADLRQAVEITKNGYGMRINGIHFLSGSKAIDAVVNFCKPVFSEKVVGRVVTHKSFDTLYEYIPKDILPKEYGGKEKPLFEIHRKFQDVLSSKEFTAYMNEMNKACTNEELRPNNDYSHLGVQGSFRTLSVD</sequence>
<dbReference type="GO" id="GO:0016020">
    <property type="term" value="C:membrane"/>
    <property type="evidence" value="ECO:0007669"/>
    <property type="project" value="TreeGrafter"/>
</dbReference>
<evidence type="ECO:0000313" key="3">
    <source>
        <dbReference type="Proteomes" id="UP001153954"/>
    </source>
</evidence>
<accession>A0AAU9U4A1</accession>
<keyword evidence="3" id="KW-1185">Reference proteome</keyword>